<evidence type="ECO:0000313" key="1">
    <source>
        <dbReference type="EMBL" id="JAH14571.1"/>
    </source>
</evidence>
<dbReference type="AlphaFoldDB" id="A0A0E9QCG4"/>
<organism evidence="1">
    <name type="scientific">Anguilla anguilla</name>
    <name type="common">European freshwater eel</name>
    <name type="synonym">Muraena anguilla</name>
    <dbReference type="NCBI Taxonomy" id="7936"/>
    <lineage>
        <taxon>Eukaryota</taxon>
        <taxon>Metazoa</taxon>
        <taxon>Chordata</taxon>
        <taxon>Craniata</taxon>
        <taxon>Vertebrata</taxon>
        <taxon>Euteleostomi</taxon>
        <taxon>Actinopterygii</taxon>
        <taxon>Neopterygii</taxon>
        <taxon>Teleostei</taxon>
        <taxon>Anguilliformes</taxon>
        <taxon>Anguillidae</taxon>
        <taxon>Anguilla</taxon>
    </lineage>
</organism>
<accession>A0A0E9QCG4</accession>
<name>A0A0E9QCG4_ANGAN</name>
<sequence>MLYTVSPCATSRATLSILRCSNRGP</sequence>
<dbReference type="EMBL" id="GBXM01094006">
    <property type="protein sequence ID" value="JAH14571.1"/>
    <property type="molecule type" value="Transcribed_RNA"/>
</dbReference>
<protein>
    <submittedName>
        <fullName evidence="1">Uncharacterized protein</fullName>
    </submittedName>
</protein>
<reference evidence="1" key="2">
    <citation type="journal article" date="2015" name="Fish Shellfish Immunol.">
        <title>Early steps in the European eel (Anguilla anguilla)-Vibrio vulnificus interaction in the gills: Role of the RtxA13 toxin.</title>
        <authorList>
            <person name="Callol A."/>
            <person name="Pajuelo D."/>
            <person name="Ebbesson L."/>
            <person name="Teles M."/>
            <person name="MacKenzie S."/>
            <person name="Amaro C."/>
        </authorList>
    </citation>
    <scope>NUCLEOTIDE SEQUENCE</scope>
</reference>
<proteinExistence type="predicted"/>
<reference evidence="1" key="1">
    <citation type="submission" date="2014-11" db="EMBL/GenBank/DDBJ databases">
        <authorList>
            <person name="Amaro Gonzalez C."/>
        </authorList>
    </citation>
    <scope>NUCLEOTIDE SEQUENCE</scope>
</reference>